<dbReference type="AlphaFoldDB" id="A0A4Y2FWZ3"/>
<dbReference type="Proteomes" id="UP000499080">
    <property type="component" value="Unassembled WGS sequence"/>
</dbReference>
<proteinExistence type="predicted"/>
<evidence type="ECO:0000313" key="1">
    <source>
        <dbReference type="EMBL" id="GBM45036.1"/>
    </source>
</evidence>
<reference evidence="1 2" key="1">
    <citation type="journal article" date="2019" name="Sci. Rep.">
        <title>Orb-weaving spider Araneus ventricosus genome elucidates the spidroin gene catalogue.</title>
        <authorList>
            <person name="Kono N."/>
            <person name="Nakamura H."/>
            <person name="Ohtoshi R."/>
            <person name="Moran D.A.P."/>
            <person name="Shinohara A."/>
            <person name="Yoshida Y."/>
            <person name="Fujiwara M."/>
            <person name="Mori M."/>
            <person name="Tomita M."/>
            <person name="Arakawa K."/>
        </authorList>
    </citation>
    <scope>NUCLEOTIDE SEQUENCE [LARGE SCALE GENOMIC DNA]</scope>
</reference>
<evidence type="ECO:0008006" key="3">
    <source>
        <dbReference type="Google" id="ProtNLM"/>
    </source>
</evidence>
<sequence>MSLTSEVEPSRGFRISRTTDFSESSIKVVSSTFSDPTRVSTGLYFGPTLFSLFMAGMEKMIASCNIDLFADDVVIWKSYEDTTKIENSLNENLVAVQCFAK</sequence>
<evidence type="ECO:0000313" key="2">
    <source>
        <dbReference type="Proteomes" id="UP000499080"/>
    </source>
</evidence>
<protein>
    <recommendedName>
        <fullName evidence="3">Reverse transcriptase domain-containing protein</fullName>
    </recommendedName>
</protein>
<accession>A0A4Y2FWZ3</accession>
<comment type="caution">
    <text evidence="1">The sequence shown here is derived from an EMBL/GenBank/DDBJ whole genome shotgun (WGS) entry which is preliminary data.</text>
</comment>
<dbReference type="EMBL" id="BGPR01001087">
    <property type="protein sequence ID" value="GBM45036.1"/>
    <property type="molecule type" value="Genomic_DNA"/>
</dbReference>
<name>A0A4Y2FWZ3_ARAVE</name>
<organism evidence="1 2">
    <name type="scientific">Araneus ventricosus</name>
    <name type="common">Orbweaver spider</name>
    <name type="synonym">Epeira ventricosa</name>
    <dbReference type="NCBI Taxonomy" id="182803"/>
    <lineage>
        <taxon>Eukaryota</taxon>
        <taxon>Metazoa</taxon>
        <taxon>Ecdysozoa</taxon>
        <taxon>Arthropoda</taxon>
        <taxon>Chelicerata</taxon>
        <taxon>Arachnida</taxon>
        <taxon>Araneae</taxon>
        <taxon>Araneomorphae</taxon>
        <taxon>Entelegynae</taxon>
        <taxon>Araneoidea</taxon>
        <taxon>Araneidae</taxon>
        <taxon>Araneus</taxon>
    </lineage>
</organism>
<dbReference type="OrthoDB" id="5947836at2759"/>
<gene>
    <name evidence="1" type="ORF">AVEN_98883_1</name>
</gene>
<keyword evidence="2" id="KW-1185">Reference proteome</keyword>